<dbReference type="GO" id="GO:0000287">
    <property type="term" value="F:magnesium ion binding"/>
    <property type="evidence" value="ECO:0007669"/>
    <property type="project" value="TreeGrafter"/>
</dbReference>
<evidence type="ECO:0000256" key="11">
    <source>
        <dbReference type="SAM" id="Coils"/>
    </source>
</evidence>
<dbReference type="PANTHER" id="PTHR46494:SF3">
    <property type="entry name" value="ZINC TRANSPORT PROTEIN ZNTB"/>
    <property type="match status" value="1"/>
</dbReference>
<dbReference type="InterPro" id="IPR002523">
    <property type="entry name" value="MgTranspt_CorA/ZnTranspt_ZntB"/>
</dbReference>
<name>A0A364NWT0_9PROT</name>
<evidence type="ECO:0000256" key="1">
    <source>
        <dbReference type="ARBA" id="ARBA00004651"/>
    </source>
</evidence>
<dbReference type="GO" id="GO:0050897">
    <property type="term" value="F:cobalt ion binding"/>
    <property type="evidence" value="ECO:0007669"/>
    <property type="project" value="TreeGrafter"/>
</dbReference>
<proteinExistence type="inferred from homology"/>
<dbReference type="Pfam" id="PF01544">
    <property type="entry name" value="CorA"/>
    <property type="match status" value="1"/>
</dbReference>
<dbReference type="Proteomes" id="UP000251075">
    <property type="component" value="Unassembled WGS sequence"/>
</dbReference>
<dbReference type="GO" id="GO:0015095">
    <property type="term" value="F:magnesium ion transmembrane transporter activity"/>
    <property type="evidence" value="ECO:0007669"/>
    <property type="project" value="TreeGrafter"/>
</dbReference>
<dbReference type="RefSeq" id="WP_112145246.1">
    <property type="nucleotide sequence ID" value="NZ_PGTO01000009.1"/>
</dbReference>
<keyword evidence="3" id="KW-0813">Transport</keyword>
<dbReference type="EMBL" id="PGTO01000009">
    <property type="protein sequence ID" value="RAU21551.1"/>
    <property type="molecule type" value="Genomic_DNA"/>
</dbReference>
<dbReference type="InterPro" id="IPR045863">
    <property type="entry name" value="CorA_TM1_TM2"/>
</dbReference>
<dbReference type="SUPFAM" id="SSF144083">
    <property type="entry name" value="Magnesium transport protein CorA, transmembrane region"/>
    <property type="match status" value="1"/>
</dbReference>
<feature type="transmembrane region" description="Helical" evidence="12">
    <location>
        <begin position="280"/>
        <end position="301"/>
    </location>
</feature>
<keyword evidence="6 12" id="KW-0812">Transmembrane</keyword>
<evidence type="ECO:0000256" key="10">
    <source>
        <dbReference type="ARBA" id="ARBA00023136"/>
    </source>
</evidence>
<accession>A0A364NWT0</accession>
<evidence type="ECO:0000256" key="2">
    <source>
        <dbReference type="ARBA" id="ARBA00009765"/>
    </source>
</evidence>
<dbReference type="AlphaFoldDB" id="A0A364NWT0"/>
<keyword evidence="9" id="KW-0406">Ion transport</keyword>
<evidence type="ECO:0000256" key="4">
    <source>
        <dbReference type="ARBA" id="ARBA00022475"/>
    </source>
</evidence>
<comment type="caution">
    <text evidence="13">The sequence shown here is derived from an EMBL/GenBank/DDBJ whole genome shotgun (WGS) entry which is preliminary data.</text>
</comment>
<evidence type="ECO:0000256" key="6">
    <source>
        <dbReference type="ARBA" id="ARBA00022692"/>
    </source>
</evidence>
<gene>
    <name evidence="13" type="ORF">CU669_12725</name>
</gene>
<sequence>MVADRELQAGIETGLRFAMLMTADGCFLDLTWTEIKKWKPADGFLWVHLERDDPTAQAWVRDHSGIDPLVGLALLAEESRPRVQDVGDNLLVVLRGVNKQKPEEDGSIDTELVPIHIWMEAGRCVSLRDKTHNLSALRDLRLSMMNGKGPRTAAGLMARIAEKVTDHLGDLVEDLEDELTELEDRIGANEGGASMRADIAESRRHVVQFRRYLAPQRDALYRLRHDDASWLDQAAKEHLREVNDRLVRHLEDLDEIRQRATILQEEQAAMVAEQGNRNTFVLSIVTVLMLPMTFITGFFGMNTGALPFGLENPNGTLIAGAIIGVVGLITAVLLRYGLFGGHKR</sequence>
<evidence type="ECO:0000256" key="3">
    <source>
        <dbReference type="ARBA" id="ARBA00022448"/>
    </source>
</evidence>
<feature type="transmembrane region" description="Helical" evidence="12">
    <location>
        <begin position="316"/>
        <end position="338"/>
    </location>
</feature>
<dbReference type="PANTHER" id="PTHR46494">
    <property type="entry name" value="CORA FAMILY METAL ION TRANSPORTER (EUROFUNG)"/>
    <property type="match status" value="1"/>
</dbReference>
<comment type="subcellular location">
    <subcellularLocation>
        <location evidence="1">Cell membrane</location>
        <topology evidence="1">Multi-pass membrane protein</topology>
    </subcellularLocation>
</comment>
<dbReference type="SUPFAM" id="SSF143865">
    <property type="entry name" value="CorA soluble domain-like"/>
    <property type="match status" value="1"/>
</dbReference>
<feature type="coiled-coil region" evidence="11">
    <location>
        <begin position="239"/>
        <end position="266"/>
    </location>
</feature>
<evidence type="ECO:0000256" key="9">
    <source>
        <dbReference type="ARBA" id="ARBA00023065"/>
    </source>
</evidence>
<dbReference type="OrthoDB" id="9803484at2"/>
<keyword evidence="7" id="KW-0862">Zinc</keyword>
<keyword evidence="14" id="KW-1185">Reference proteome</keyword>
<keyword evidence="11" id="KW-0175">Coiled coil</keyword>
<feature type="coiled-coil region" evidence="11">
    <location>
        <begin position="165"/>
        <end position="192"/>
    </location>
</feature>
<evidence type="ECO:0000256" key="7">
    <source>
        <dbReference type="ARBA" id="ARBA00022833"/>
    </source>
</evidence>
<evidence type="ECO:0000313" key="13">
    <source>
        <dbReference type="EMBL" id="RAU21551.1"/>
    </source>
</evidence>
<dbReference type="InterPro" id="IPR045861">
    <property type="entry name" value="CorA_cytoplasmic_dom"/>
</dbReference>
<evidence type="ECO:0000313" key="14">
    <source>
        <dbReference type="Proteomes" id="UP000251075"/>
    </source>
</evidence>
<evidence type="ECO:0000256" key="5">
    <source>
        <dbReference type="ARBA" id="ARBA00022519"/>
    </source>
</evidence>
<reference evidence="13 14" key="1">
    <citation type="submission" date="2017-11" db="EMBL/GenBank/DDBJ databases">
        <title>Draft genome sequence of magnetotactic bacterium Magnetospirillum kuznetsovii LBB-42.</title>
        <authorList>
            <person name="Grouzdev D.S."/>
            <person name="Rysina M.S."/>
            <person name="Baslerov R.V."/>
            <person name="Koziaeva V."/>
        </authorList>
    </citation>
    <scope>NUCLEOTIDE SEQUENCE [LARGE SCALE GENOMIC DNA]</scope>
    <source>
        <strain evidence="13 14">LBB-42</strain>
    </source>
</reference>
<keyword evidence="10 12" id="KW-0472">Membrane</keyword>
<comment type="similarity">
    <text evidence="2">Belongs to the CorA metal ion transporter (MIT) (TC 1.A.35) family.</text>
</comment>
<keyword evidence="4" id="KW-1003">Cell membrane</keyword>
<dbReference type="GO" id="GO:0005886">
    <property type="term" value="C:plasma membrane"/>
    <property type="evidence" value="ECO:0007669"/>
    <property type="project" value="UniProtKB-SubCell"/>
</dbReference>
<keyword evidence="8 12" id="KW-1133">Transmembrane helix</keyword>
<dbReference type="CDD" id="cd12833">
    <property type="entry name" value="ZntB-like_1"/>
    <property type="match status" value="1"/>
</dbReference>
<evidence type="ECO:0000256" key="12">
    <source>
        <dbReference type="SAM" id="Phobius"/>
    </source>
</evidence>
<dbReference type="GO" id="GO:0015087">
    <property type="term" value="F:cobalt ion transmembrane transporter activity"/>
    <property type="evidence" value="ECO:0007669"/>
    <property type="project" value="TreeGrafter"/>
</dbReference>
<protein>
    <submittedName>
        <fullName evidence="13">Zinc transporter ZntB</fullName>
    </submittedName>
</protein>
<dbReference type="Gene3D" id="3.30.460.20">
    <property type="entry name" value="CorA soluble domain-like"/>
    <property type="match status" value="1"/>
</dbReference>
<evidence type="ECO:0000256" key="8">
    <source>
        <dbReference type="ARBA" id="ARBA00022989"/>
    </source>
</evidence>
<keyword evidence="5" id="KW-0997">Cell inner membrane</keyword>
<organism evidence="13 14">
    <name type="scientific">Paramagnetospirillum kuznetsovii</name>
    <dbReference type="NCBI Taxonomy" id="2053833"/>
    <lineage>
        <taxon>Bacteria</taxon>
        <taxon>Pseudomonadati</taxon>
        <taxon>Pseudomonadota</taxon>
        <taxon>Alphaproteobacteria</taxon>
        <taxon>Rhodospirillales</taxon>
        <taxon>Magnetospirillaceae</taxon>
        <taxon>Paramagnetospirillum</taxon>
    </lineage>
</organism>
<dbReference type="Gene3D" id="1.20.58.340">
    <property type="entry name" value="Magnesium transport protein CorA, transmembrane region"/>
    <property type="match status" value="2"/>
</dbReference>